<evidence type="ECO:0000256" key="4">
    <source>
        <dbReference type="ARBA" id="ARBA00022527"/>
    </source>
</evidence>
<evidence type="ECO:0000256" key="8">
    <source>
        <dbReference type="ARBA" id="ARBA00022777"/>
    </source>
</evidence>
<reference evidence="17" key="1">
    <citation type="submission" date="2011-12" db="EMBL/GenBank/DDBJ databases">
        <title>The Draft Genome of Lepisosteus oculatus.</title>
        <authorList>
            <consortium name="The Broad Institute Genome Assembly &amp; Analysis Group"/>
            <consortium name="Computational R&amp;D Group"/>
            <consortium name="and Sequencing Platform"/>
            <person name="Di Palma F."/>
            <person name="Alfoldi J."/>
            <person name="Johnson J."/>
            <person name="Berlin A."/>
            <person name="Gnerre S."/>
            <person name="Jaffe D."/>
            <person name="MacCallum I."/>
            <person name="Young S."/>
            <person name="Walker B.J."/>
            <person name="Lander E.S."/>
            <person name="Lindblad-Toh K."/>
        </authorList>
    </citation>
    <scope>NUCLEOTIDE SEQUENCE [LARGE SCALE GENOMIC DNA]</scope>
</reference>
<name>W5N672_LEPOC</name>
<dbReference type="PROSITE" id="PS50011">
    <property type="entry name" value="PROTEIN_KINASE_DOM"/>
    <property type="match status" value="1"/>
</dbReference>
<dbReference type="InParanoid" id="W5N672"/>
<keyword evidence="6" id="KW-0808">Transferase</keyword>
<feature type="binding site" evidence="13">
    <location>
        <position position="123"/>
    </location>
    <ligand>
        <name>ATP</name>
        <dbReference type="ChEBI" id="CHEBI:30616"/>
    </ligand>
</feature>
<dbReference type="SUPFAM" id="SSF56112">
    <property type="entry name" value="Protein kinase-like (PK-like)"/>
    <property type="match status" value="1"/>
</dbReference>
<dbReference type="EMBL" id="AHAT01029336">
    <property type="status" value="NOT_ANNOTATED_CDS"/>
    <property type="molecule type" value="Genomic_DNA"/>
</dbReference>
<dbReference type="PROSITE" id="PS00108">
    <property type="entry name" value="PROTEIN_KINASE_ST"/>
    <property type="match status" value="1"/>
</dbReference>
<dbReference type="PANTHER" id="PTHR24346">
    <property type="entry name" value="MAP/MICROTUBULE AFFINITY-REGULATING KINASE"/>
    <property type="match status" value="1"/>
</dbReference>
<dbReference type="OrthoDB" id="193931at2759"/>
<dbReference type="InterPro" id="IPR017441">
    <property type="entry name" value="Protein_kinase_ATP_BS"/>
</dbReference>
<sequence length="665" mass="73952">MWGTLLDPSVYSTPGDSELVGDAGSLRMGRREAGDSGMSVSGETELGSLQGITSPAGGSALDRHLRPSEPLRAPAGVRKHQHKHNLKPRYEVLETLGKGTYGKVKRAVERGTGKTVAIKSIRKERITDDLDRVHIQREIEIISSLKHPNIICIYEVFENRDKIVIVMEYASRGELYDYVSNRRKLPETEARHIFRQVTSAVHYCHKNGIVHRDLKLENILLDQDYNVKLADFGLSNHYHKDTVLQTYCGSPLYASPEIVNGRPYQGPEVDCWALGVLLYALLYGSMPFDSENYRTLTEQISQAKYKKPQCPSDACGLIDWMLTVTVEKRATIEDIANHWWVNWGFEESVCDCASAQDCHSPLLARYIDWQNRPNASTTQGSPELNIFFSFPLKPTGAGAQGVTCLKKSKKENDISQPATFIPEVDKKPKGILKTRSSFDSAFLSDATGDGLSQPSSQSNGHQTASHTACSESLPNSCQPSSKIPKKGILKNLHQRESGYSSSPERGDFVEGCRVSDAKMGKEEPQTRGMVARRKKGILKRNGKFSTSLDLPDNYSTLQFSEDVQPLIFSVGCRGHQQAPAHSRSPSVISDDSLLSSDSFDLLDLAAQTKRRLFAQSEHHDVYSSEEELENPRGRGEYGEGKLEEEISLKEGKELCREAQVISSNL</sequence>
<organism evidence="16 17">
    <name type="scientific">Lepisosteus oculatus</name>
    <name type="common">Spotted gar</name>
    <dbReference type="NCBI Taxonomy" id="7918"/>
    <lineage>
        <taxon>Eukaryota</taxon>
        <taxon>Metazoa</taxon>
        <taxon>Chordata</taxon>
        <taxon>Craniata</taxon>
        <taxon>Vertebrata</taxon>
        <taxon>Euteleostomi</taxon>
        <taxon>Actinopterygii</taxon>
        <taxon>Neopterygii</taxon>
        <taxon>Holostei</taxon>
        <taxon>Semionotiformes</taxon>
        <taxon>Lepisosteidae</taxon>
        <taxon>Lepisosteus</taxon>
    </lineage>
</organism>
<evidence type="ECO:0000256" key="7">
    <source>
        <dbReference type="ARBA" id="ARBA00022741"/>
    </source>
</evidence>
<dbReference type="EMBL" id="AHAT01029337">
    <property type="status" value="NOT_ANNOTATED_CDS"/>
    <property type="molecule type" value="Genomic_DNA"/>
</dbReference>
<dbReference type="Proteomes" id="UP000018468">
    <property type="component" value="Linkage group LG5"/>
</dbReference>
<proteinExistence type="inferred from homology"/>
<reference evidence="16" key="2">
    <citation type="submission" date="2025-08" db="UniProtKB">
        <authorList>
            <consortium name="Ensembl"/>
        </authorList>
    </citation>
    <scope>IDENTIFICATION</scope>
</reference>
<keyword evidence="8" id="KW-0418">Kinase</keyword>
<keyword evidence="9 13" id="KW-0067">ATP-binding</keyword>
<dbReference type="EMBL" id="AHAT01029335">
    <property type="status" value="NOT_ANNOTATED_CDS"/>
    <property type="molecule type" value="Genomic_DNA"/>
</dbReference>
<comment type="similarity">
    <text evidence="2">Belongs to the protein kinase superfamily. CAMK Ser/Thr protein kinase family. SNF1 subfamily.</text>
</comment>
<dbReference type="Gene3D" id="1.10.510.10">
    <property type="entry name" value="Transferase(Phosphotransferase) domain 1"/>
    <property type="match status" value="1"/>
</dbReference>
<dbReference type="GO" id="GO:0004674">
    <property type="term" value="F:protein serine/threonine kinase activity"/>
    <property type="evidence" value="ECO:0000318"/>
    <property type="project" value="GO_Central"/>
</dbReference>
<dbReference type="FunFam" id="1.10.510.10:FF:000226">
    <property type="entry name" value="NUAK family SNF1-like kinase 1"/>
    <property type="match status" value="1"/>
</dbReference>
<comment type="catalytic activity">
    <reaction evidence="11">
        <text>L-threonyl-[protein] + ATP = O-phospho-L-threonyl-[protein] + ADP + H(+)</text>
        <dbReference type="Rhea" id="RHEA:46608"/>
        <dbReference type="Rhea" id="RHEA-COMP:11060"/>
        <dbReference type="Rhea" id="RHEA-COMP:11605"/>
        <dbReference type="ChEBI" id="CHEBI:15378"/>
        <dbReference type="ChEBI" id="CHEBI:30013"/>
        <dbReference type="ChEBI" id="CHEBI:30616"/>
        <dbReference type="ChEBI" id="CHEBI:61977"/>
        <dbReference type="ChEBI" id="CHEBI:456216"/>
        <dbReference type="EC" id="2.7.11.1"/>
    </reaction>
</comment>
<dbReference type="HOGENOM" id="CLU_000288_63_42_1"/>
<keyword evidence="7 13" id="KW-0547">Nucleotide-binding</keyword>
<evidence type="ECO:0000256" key="9">
    <source>
        <dbReference type="ARBA" id="ARBA00022840"/>
    </source>
</evidence>
<evidence type="ECO:0000256" key="2">
    <source>
        <dbReference type="ARBA" id="ARBA00006234"/>
    </source>
</evidence>
<protein>
    <recommendedName>
        <fullName evidence="3">non-specific serine/threonine protein kinase</fullName>
        <ecNumber evidence="3">2.7.11.1</ecNumber>
    </recommendedName>
</protein>
<comment type="catalytic activity">
    <reaction evidence="12">
        <text>L-seryl-[protein] + ATP = O-phospho-L-seryl-[protein] + ADP + H(+)</text>
        <dbReference type="Rhea" id="RHEA:17989"/>
        <dbReference type="Rhea" id="RHEA-COMP:9863"/>
        <dbReference type="Rhea" id="RHEA-COMP:11604"/>
        <dbReference type="ChEBI" id="CHEBI:15378"/>
        <dbReference type="ChEBI" id="CHEBI:29999"/>
        <dbReference type="ChEBI" id="CHEBI:30616"/>
        <dbReference type="ChEBI" id="CHEBI:83421"/>
        <dbReference type="ChEBI" id="CHEBI:456216"/>
        <dbReference type="EC" id="2.7.11.1"/>
    </reaction>
</comment>
<accession>W5N672</accession>
<dbReference type="FunFam" id="3.30.200.20:FF:000042">
    <property type="entry name" value="Aurora kinase A"/>
    <property type="match status" value="1"/>
</dbReference>
<feature type="region of interest" description="Disordered" evidence="14">
    <location>
        <begin position="616"/>
        <end position="640"/>
    </location>
</feature>
<dbReference type="SMART" id="SM00220">
    <property type="entry name" value="S_TKc"/>
    <property type="match status" value="1"/>
</dbReference>
<dbReference type="EC" id="2.7.11.1" evidence="3"/>
<feature type="compositionally biased region" description="Basic and acidic residues" evidence="14">
    <location>
        <begin position="629"/>
        <end position="640"/>
    </location>
</feature>
<evidence type="ECO:0000256" key="13">
    <source>
        <dbReference type="PROSITE-ProRule" id="PRU10141"/>
    </source>
</evidence>
<keyword evidence="17" id="KW-1185">Reference proteome</keyword>
<evidence type="ECO:0000256" key="5">
    <source>
        <dbReference type="ARBA" id="ARBA00022553"/>
    </source>
</evidence>
<evidence type="ECO:0000256" key="11">
    <source>
        <dbReference type="ARBA" id="ARBA00047899"/>
    </source>
</evidence>
<feature type="domain" description="Protein kinase" evidence="15">
    <location>
        <begin position="90"/>
        <end position="341"/>
    </location>
</feature>
<keyword evidence="10" id="KW-0007">Acetylation</keyword>
<keyword evidence="5" id="KW-0597">Phosphoprotein</keyword>
<keyword evidence="4" id="KW-0723">Serine/threonine-protein kinase</keyword>
<dbReference type="PROSITE" id="PS00107">
    <property type="entry name" value="PROTEIN_KINASE_ATP"/>
    <property type="match status" value="1"/>
</dbReference>
<feature type="compositionally biased region" description="Polar residues" evidence="14">
    <location>
        <begin position="450"/>
        <end position="481"/>
    </location>
</feature>
<dbReference type="AlphaFoldDB" id="W5N672"/>
<evidence type="ECO:0000313" key="17">
    <source>
        <dbReference type="Proteomes" id="UP000018468"/>
    </source>
</evidence>
<dbReference type="CDD" id="cd14073">
    <property type="entry name" value="STKc_NUAK"/>
    <property type="match status" value="1"/>
</dbReference>
<comment type="cofactor">
    <cofactor evidence="1">
        <name>Mg(2+)</name>
        <dbReference type="ChEBI" id="CHEBI:18420"/>
    </cofactor>
</comment>
<dbReference type="OMA" id="PFDGANH"/>
<evidence type="ECO:0000256" key="3">
    <source>
        <dbReference type="ARBA" id="ARBA00012513"/>
    </source>
</evidence>
<dbReference type="PANTHER" id="PTHR24346:SF93">
    <property type="entry name" value="NUAK FAMILY SNF1-LIKE KINASE 1"/>
    <property type="match status" value="1"/>
</dbReference>
<evidence type="ECO:0000313" key="16">
    <source>
        <dbReference type="Ensembl" id="ENSLOCP00000016131.1"/>
    </source>
</evidence>
<dbReference type="InterPro" id="IPR011009">
    <property type="entry name" value="Kinase-like_dom_sf"/>
</dbReference>
<dbReference type="Bgee" id="ENSLOCG00000013096">
    <property type="expression patterns" value="Expressed in heart and 11 other cell types or tissues"/>
</dbReference>
<dbReference type="GO" id="GO:0005524">
    <property type="term" value="F:ATP binding"/>
    <property type="evidence" value="ECO:0007669"/>
    <property type="project" value="UniProtKB-UniRule"/>
</dbReference>
<dbReference type="GeneTree" id="ENSGT00940000157255"/>
<reference evidence="16" key="3">
    <citation type="submission" date="2025-09" db="UniProtKB">
        <authorList>
            <consortium name="Ensembl"/>
        </authorList>
    </citation>
    <scope>IDENTIFICATION</scope>
</reference>
<evidence type="ECO:0000259" key="15">
    <source>
        <dbReference type="PROSITE" id="PS50011"/>
    </source>
</evidence>
<dbReference type="Pfam" id="PF00069">
    <property type="entry name" value="Pkinase"/>
    <property type="match status" value="1"/>
</dbReference>
<evidence type="ECO:0000256" key="12">
    <source>
        <dbReference type="ARBA" id="ARBA00048679"/>
    </source>
</evidence>
<evidence type="ECO:0000256" key="1">
    <source>
        <dbReference type="ARBA" id="ARBA00001946"/>
    </source>
</evidence>
<evidence type="ECO:0000256" key="6">
    <source>
        <dbReference type="ARBA" id="ARBA00022679"/>
    </source>
</evidence>
<dbReference type="eggNOG" id="KOG0611">
    <property type="taxonomic scope" value="Eukaryota"/>
</dbReference>
<dbReference type="GeneID" id="102698078"/>
<evidence type="ECO:0000256" key="10">
    <source>
        <dbReference type="ARBA" id="ARBA00022990"/>
    </source>
</evidence>
<dbReference type="STRING" id="7918.ENSLOCP00000016131"/>
<dbReference type="Ensembl" id="ENSLOCT00000016161.1">
    <property type="protein sequence ID" value="ENSLOCP00000016131.1"/>
    <property type="gene ID" value="ENSLOCG00000013096.1"/>
</dbReference>
<feature type="region of interest" description="Disordered" evidence="14">
    <location>
        <begin position="445"/>
        <end position="489"/>
    </location>
</feature>
<dbReference type="InterPro" id="IPR008271">
    <property type="entry name" value="Ser/Thr_kinase_AS"/>
</dbReference>
<dbReference type="InterPro" id="IPR000719">
    <property type="entry name" value="Prot_kinase_dom"/>
</dbReference>
<evidence type="ECO:0000256" key="14">
    <source>
        <dbReference type="SAM" id="MobiDB-lite"/>
    </source>
</evidence>